<keyword evidence="1" id="KW-0812">Transmembrane</keyword>
<dbReference type="Pfam" id="PF00787">
    <property type="entry name" value="PX"/>
    <property type="match status" value="1"/>
</dbReference>
<dbReference type="GO" id="GO:0035091">
    <property type="term" value="F:phosphatidylinositol binding"/>
    <property type="evidence" value="ECO:0007669"/>
    <property type="project" value="InterPro"/>
</dbReference>
<feature type="transmembrane region" description="Helical" evidence="1">
    <location>
        <begin position="86"/>
        <end position="119"/>
    </location>
</feature>
<keyword evidence="1" id="KW-1133">Transmembrane helix</keyword>
<dbReference type="Proteomes" id="UP000023152">
    <property type="component" value="Unassembled WGS sequence"/>
</dbReference>
<comment type="caution">
    <text evidence="3">The sequence shown here is derived from an EMBL/GenBank/DDBJ whole genome shotgun (WGS) entry which is preliminary data.</text>
</comment>
<evidence type="ECO:0000313" key="4">
    <source>
        <dbReference type="Proteomes" id="UP000023152"/>
    </source>
</evidence>
<accession>X6N4D8</accession>
<dbReference type="EMBL" id="ASPP01011891">
    <property type="protein sequence ID" value="ETO21155.1"/>
    <property type="molecule type" value="Genomic_DNA"/>
</dbReference>
<dbReference type="InterPro" id="IPR036871">
    <property type="entry name" value="PX_dom_sf"/>
</dbReference>
<dbReference type="InterPro" id="IPR001683">
    <property type="entry name" value="PX_dom"/>
</dbReference>
<name>X6N4D8_RETFI</name>
<dbReference type="SUPFAM" id="SSF64268">
    <property type="entry name" value="PX domain"/>
    <property type="match status" value="1"/>
</dbReference>
<keyword evidence="4" id="KW-1185">Reference proteome</keyword>
<reference evidence="3 4" key="1">
    <citation type="journal article" date="2013" name="Curr. Biol.">
        <title>The Genome of the Foraminiferan Reticulomyxa filosa.</title>
        <authorList>
            <person name="Glockner G."/>
            <person name="Hulsmann N."/>
            <person name="Schleicher M."/>
            <person name="Noegel A.A."/>
            <person name="Eichinger L."/>
            <person name="Gallinger C."/>
            <person name="Pawlowski J."/>
            <person name="Sierra R."/>
            <person name="Euteneuer U."/>
            <person name="Pillet L."/>
            <person name="Moustafa A."/>
            <person name="Platzer M."/>
            <person name="Groth M."/>
            <person name="Szafranski K."/>
            <person name="Schliwa M."/>
        </authorList>
    </citation>
    <scope>NUCLEOTIDE SEQUENCE [LARGE SCALE GENOMIC DNA]</scope>
</reference>
<evidence type="ECO:0000313" key="3">
    <source>
        <dbReference type="EMBL" id="ETO21155.1"/>
    </source>
</evidence>
<proteinExistence type="predicted"/>
<protein>
    <recommendedName>
        <fullName evidence="2">PX domain-containing protein</fullName>
    </recommendedName>
</protein>
<sequence length="341" mass="40075">MRKLGIHTKAKFPGKGILKTSTDSKVIAERQGKLTKYLNCLLQDHPQARNSQILNDFLSPSLIPKKKKNSICQNKTKKKKKNKRTIYFFFFFVLPMYFVLSLFWLCFDVVMLTLIWLFLCLTLEKKKGGDYLFQKKKKKSKTRQMSLLHPQSVTTTTEEALSKECNEKYKECDSNRQKSVNNTTSNINSTTNNKQKPETVLENLNMCCKANNVHSDDELHRLLHSLPTYGIVHNDKHTNFWYILLSEEWQKESTKLVRLCEEKYWSHVWVKNGQEKGYLWHNIISSHINQNSRIRELDHCSHYKNKPTIQWVTPPAAAGNSHIHTFFFFNANDKNYYSRSL</sequence>
<gene>
    <name evidence="3" type="ORF">RFI_16049</name>
</gene>
<evidence type="ECO:0000259" key="2">
    <source>
        <dbReference type="Pfam" id="PF00787"/>
    </source>
</evidence>
<evidence type="ECO:0000256" key="1">
    <source>
        <dbReference type="SAM" id="Phobius"/>
    </source>
</evidence>
<organism evidence="3 4">
    <name type="scientific">Reticulomyxa filosa</name>
    <dbReference type="NCBI Taxonomy" id="46433"/>
    <lineage>
        <taxon>Eukaryota</taxon>
        <taxon>Sar</taxon>
        <taxon>Rhizaria</taxon>
        <taxon>Retaria</taxon>
        <taxon>Foraminifera</taxon>
        <taxon>Monothalamids</taxon>
        <taxon>Reticulomyxidae</taxon>
        <taxon>Reticulomyxa</taxon>
    </lineage>
</organism>
<dbReference type="Gene3D" id="3.30.1520.10">
    <property type="entry name" value="Phox-like domain"/>
    <property type="match status" value="1"/>
</dbReference>
<keyword evidence="1" id="KW-0472">Membrane</keyword>
<feature type="domain" description="PX" evidence="2">
    <location>
        <begin position="11"/>
        <end position="60"/>
    </location>
</feature>
<dbReference type="AlphaFoldDB" id="X6N4D8"/>